<dbReference type="InterPro" id="IPR001173">
    <property type="entry name" value="Glyco_trans_2-like"/>
</dbReference>
<dbReference type="InterPro" id="IPR029044">
    <property type="entry name" value="Nucleotide-diphossugar_trans"/>
</dbReference>
<dbReference type="EC" id="2.-.-.-" evidence="2"/>
<dbReference type="SUPFAM" id="SSF53448">
    <property type="entry name" value="Nucleotide-diphospho-sugar transferases"/>
    <property type="match status" value="1"/>
</dbReference>
<accession>K1SUV7</accession>
<evidence type="ECO:0000313" key="2">
    <source>
        <dbReference type="EMBL" id="EKC59244.1"/>
    </source>
</evidence>
<keyword evidence="2" id="KW-0808">Transferase</keyword>
<sequence>MNQTLDSFVCDEAVMKKFEVIVVDDGSKDNTAKIGKEYADKYPDTFRVISKENGGHGSTINCGIRNAVGKYFKVVDGDDWVNTADFVKLVEDLEKTESEYVFTNYNEYYDDVNRQKAVDFPQFKDGTEYDFADVANKVYIPMHALVIKTSVLK</sequence>
<name>K1SUV7_9ZZZZ</name>
<protein>
    <submittedName>
        <fullName evidence="2">Glycosyl transferase</fullName>
        <ecNumber evidence="2">2.-.-.-</ecNumber>
    </submittedName>
</protein>
<organism evidence="2">
    <name type="scientific">human gut metagenome</name>
    <dbReference type="NCBI Taxonomy" id="408170"/>
    <lineage>
        <taxon>unclassified sequences</taxon>
        <taxon>metagenomes</taxon>
        <taxon>organismal metagenomes</taxon>
    </lineage>
</organism>
<gene>
    <name evidence="2" type="ORF">LEA_13461</name>
</gene>
<dbReference type="GO" id="GO:0016740">
    <property type="term" value="F:transferase activity"/>
    <property type="evidence" value="ECO:0007669"/>
    <property type="project" value="UniProtKB-KW"/>
</dbReference>
<proteinExistence type="predicted"/>
<dbReference type="AlphaFoldDB" id="K1SUV7"/>
<dbReference type="PANTHER" id="PTHR22916">
    <property type="entry name" value="GLYCOSYLTRANSFERASE"/>
    <property type="match status" value="1"/>
</dbReference>
<feature type="non-terminal residue" evidence="2">
    <location>
        <position position="153"/>
    </location>
</feature>
<reference evidence="2" key="1">
    <citation type="journal article" date="2013" name="Environ. Microbiol.">
        <title>Microbiota from the distal guts of lean and obese adolescents exhibit partial functional redundancy besides clear differences in community structure.</title>
        <authorList>
            <person name="Ferrer M."/>
            <person name="Ruiz A."/>
            <person name="Lanza F."/>
            <person name="Haange S.B."/>
            <person name="Oberbach A."/>
            <person name="Till H."/>
            <person name="Bargiela R."/>
            <person name="Campoy C."/>
            <person name="Segura M.T."/>
            <person name="Richter M."/>
            <person name="von Bergen M."/>
            <person name="Seifert J."/>
            <person name="Suarez A."/>
        </authorList>
    </citation>
    <scope>NUCLEOTIDE SEQUENCE</scope>
</reference>
<dbReference type="Pfam" id="PF00535">
    <property type="entry name" value="Glycos_transf_2"/>
    <property type="match status" value="1"/>
</dbReference>
<feature type="domain" description="Glycosyltransferase 2-like" evidence="1">
    <location>
        <begin position="16"/>
        <end position="125"/>
    </location>
</feature>
<dbReference type="Gene3D" id="3.90.550.10">
    <property type="entry name" value="Spore Coat Polysaccharide Biosynthesis Protein SpsA, Chain A"/>
    <property type="match status" value="1"/>
</dbReference>
<dbReference type="CDD" id="cd00761">
    <property type="entry name" value="Glyco_tranf_GTA_type"/>
    <property type="match status" value="1"/>
</dbReference>
<comment type="caution">
    <text evidence="2">The sequence shown here is derived from an EMBL/GenBank/DDBJ whole genome shotgun (WGS) entry which is preliminary data.</text>
</comment>
<evidence type="ECO:0000259" key="1">
    <source>
        <dbReference type="Pfam" id="PF00535"/>
    </source>
</evidence>
<dbReference type="EMBL" id="AJWY01009137">
    <property type="protein sequence ID" value="EKC59244.1"/>
    <property type="molecule type" value="Genomic_DNA"/>
</dbReference>